<evidence type="ECO:0000259" key="2">
    <source>
        <dbReference type="Pfam" id="PF25474"/>
    </source>
</evidence>
<feature type="transmembrane region" description="Helical" evidence="1">
    <location>
        <begin position="83"/>
        <end position="106"/>
    </location>
</feature>
<dbReference type="Proteomes" id="UP000054498">
    <property type="component" value="Unassembled WGS sequence"/>
</dbReference>
<evidence type="ECO:0000313" key="3">
    <source>
        <dbReference type="EMBL" id="KIZ03851.1"/>
    </source>
</evidence>
<accession>A0A0D2NFE3</accession>
<dbReference type="InterPro" id="IPR052994">
    <property type="entry name" value="Tiny_macrocysts_regulators"/>
</dbReference>
<dbReference type="KEGG" id="mng:MNEG_4104"/>
<dbReference type="PANTHER" id="PTHR31600:SF2">
    <property type="entry name" value="GAMETE ENRICHED GENE 10 PROTEIN-RELATED"/>
    <property type="match status" value="1"/>
</dbReference>
<dbReference type="InterPro" id="IPR057352">
    <property type="entry name" value="TPR_TmcB/C"/>
</dbReference>
<feature type="transmembrane region" description="Helical" evidence="1">
    <location>
        <begin position="118"/>
        <end position="140"/>
    </location>
</feature>
<keyword evidence="1" id="KW-1133">Transmembrane helix</keyword>
<keyword evidence="1" id="KW-0812">Transmembrane</keyword>
<feature type="transmembrane region" description="Helical" evidence="1">
    <location>
        <begin position="267"/>
        <end position="288"/>
    </location>
</feature>
<name>A0A0D2NFE3_9CHLO</name>
<dbReference type="AlphaFoldDB" id="A0A0D2NFE3"/>
<dbReference type="Pfam" id="PF25474">
    <property type="entry name" value="TPR_TmcB"/>
    <property type="match status" value="1"/>
</dbReference>
<organism evidence="3 4">
    <name type="scientific">Monoraphidium neglectum</name>
    <dbReference type="NCBI Taxonomy" id="145388"/>
    <lineage>
        <taxon>Eukaryota</taxon>
        <taxon>Viridiplantae</taxon>
        <taxon>Chlorophyta</taxon>
        <taxon>core chlorophytes</taxon>
        <taxon>Chlorophyceae</taxon>
        <taxon>CS clade</taxon>
        <taxon>Sphaeropleales</taxon>
        <taxon>Selenastraceae</taxon>
        <taxon>Monoraphidium</taxon>
    </lineage>
</organism>
<keyword evidence="1" id="KW-0472">Membrane</keyword>
<dbReference type="PANTHER" id="PTHR31600">
    <property type="entry name" value="TINY MACROCYSTS PROTEIN B-RELATED"/>
    <property type="match status" value="1"/>
</dbReference>
<dbReference type="EMBL" id="KK100771">
    <property type="protein sequence ID" value="KIZ03851.1"/>
    <property type="molecule type" value="Genomic_DNA"/>
</dbReference>
<evidence type="ECO:0000256" key="1">
    <source>
        <dbReference type="SAM" id="Phobius"/>
    </source>
</evidence>
<feature type="transmembrane region" description="Helical" evidence="1">
    <location>
        <begin position="238"/>
        <end position="255"/>
    </location>
</feature>
<reference evidence="3 4" key="1">
    <citation type="journal article" date="2013" name="BMC Genomics">
        <title>Reconstruction of the lipid metabolism for the microalga Monoraphidium neglectum from its genome sequence reveals characteristics suitable for biofuel production.</title>
        <authorList>
            <person name="Bogen C."/>
            <person name="Al-Dilaimi A."/>
            <person name="Albersmeier A."/>
            <person name="Wichmann J."/>
            <person name="Grundmann M."/>
            <person name="Rupp O."/>
            <person name="Lauersen K.J."/>
            <person name="Blifernez-Klassen O."/>
            <person name="Kalinowski J."/>
            <person name="Goesmann A."/>
            <person name="Mussgnug J.H."/>
            <person name="Kruse O."/>
        </authorList>
    </citation>
    <scope>NUCLEOTIDE SEQUENCE [LARGE SCALE GENOMIC DNA]</scope>
    <source>
        <strain evidence="3 4">SAG 48.87</strain>
    </source>
</reference>
<feature type="domain" description="TmcB/TmcC TPR repeats" evidence="2">
    <location>
        <begin position="447"/>
        <end position="510"/>
    </location>
</feature>
<keyword evidence="4" id="KW-1185">Reference proteome</keyword>
<protein>
    <recommendedName>
        <fullName evidence="2">TmcB/TmcC TPR repeats domain-containing protein</fullName>
    </recommendedName>
</protein>
<dbReference type="GeneID" id="25736982"/>
<feature type="transmembrane region" description="Helical" evidence="1">
    <location>
        <begin position="300"/>
        <end position="322"/>
    </location>
</feature>
<gene>
    <name evidence="3" type="ORF">MNEG_4104</name>
</gene>
<evidence type="ECO:0000313" key="4">
    <source>
        <dbReference type="Proteomes" id="UP000054498"/>
    </source>
</evidence>
<proteinExistence type="predicted"/>
<sequence length="511" mass="56139">MLWTLSKERWDFNKRWVAIRLALDHLQLLALVLGPTFGWALDYKQQWWDALAAPLVKPLVAPLTPPPSPDGWAPQGYKPFLCLFYVIVGLAGATMLACGFVAFSFARNGIFPNKWPTRLLRAVCGLFYGACYLGVLNILATPLDCQYLATSSAVKMTSADFAGVSCKHAPHLIHLGVSAVMTLLVALVALLFALSEASCNLGSHHPMAAGHAGVEVKAWLFKTVIVLAANLLTGQKQVQPIAVAVAAVWLTYIYIRWEPYHFPWMNHLRAALFAAPALISCVSVLLLWPPSRADHARAWQMTVAALGAAPAAAVVAGVASWWRWRWGTQRALWAFRTADPSQLEGPALKDLVRFAGPMEADLAARAAARTWTDYWEDEFDSEAVAAALMRFDRNPGLILANASLMIDVQGNAHAGSSQVQAAKKLEPSTAQRFVIFVREQQQMARLQTQGAATESALDLSAYVEFNRNYKQALRVHKSALHSARNFWRALLRADVAFNDMVKGLAKIEAAK</sequence>
<feature type="transmembrane region" description="Helical" evidence="1">
    <location>
        <begin position="21"/>
        <end position="41"/>
    </location>
</feature>
<dbReference type="RefSeq" id="XP_013902870.1">
    <property type="nucleotide sequence ID" value="XM_014047416.1"/>
</dbReference>
<dbReference type="OrthoDB" id="541445at2759"/>
<feature type="transmembrane region" description="Helical" evidence="1">
    <location>
        <begin position="172"/>
        <end position="194"/>
    </location>
</feature>